<proteinExistence type="predicted"/>
<evidence type="ECO:0000313" key="1">
    <source>
        <dbReference type="EMBL" id="MDR7665497.1"/>
    </source>
</evidence>
<sequence length="59" mass="6635">MNFVSMFYHALLPINFTTNRHPEVKREIGSLAETGTTATAKEEPKKLISLRVALSCKDK</sequence>
<gene>
    <name evidence="1" type="ORF">RG963_06830</name>
</gene>
<dbReference type="RefSeq" id="WP_310575523.1">
    <property type="nucleotide sequence ID" value="NZ_JAVKPK010000021.1"/>
</dbReference>
<name>A0ABU2D0H8_9EURY</name>
<reference evidence="2" key="1">
    <citation type="submission" date="2023-07" db="EMBL/GenBank/DDBJ databases">
        <title>Whole-genome sequencing of a new Methanosarcina sp. Z-7115.</title>
        <authorList>
            <person name="Zhilina T.N."/>
            <person name="Merkel A.Y."/>
        </authorList>
    </citation>
    <scope>NUCLEOTIDE SEQUENCE [LARGE SCALE GENOMIC DNA]</scope>
    <source>
        <strain evidence="2">Z-7115</strain>
    </source>
</reference>
<comment type="caution">
    <text evidence="1">The sequence shown here is derived from an EMBL/GenBank/DDBJ whole genome shotgun (WGS) entry which is preliminary data.</text>
</comment>
<evidence type="ECO:0000313" key="2">
    <source>
        <dbReference type="Proteomes" id="UP001246244"/>
    </source>
</evidence>
<dbReference type="EMBL" id="JAVKPK010000021">
    <property type="protein sequence ID" value="MDR7665497.1"/>
    <property type="molecule type" value="Genomic_DNA"/>
</dbReference>
<dbReference type="Proteomes" id="UP001246244">
    <property type="component" value="Unassembled WGS sequence"/>
</dbReference>
<keyword evidence="2" id="KW-1185">Reference proteome</keyword>
<organism evidence="1 2">
    <name type="scientific">Methanosarcina baikalica</name>
    <dbReference type="NCBI Taxonomy" id="3073890"/>
    <lineage>
        <taxon>Archaea</taxon>
        <taxon>Methanobacteriati</taxon>
        <taxon>Methanobacteriota</taxon>
        <taxon>Stenosarchaea group</taxon>
        <taxon>Methanomicrobia</taxon>
        <taxon>Methanosarcinales</taxon>
        <taxon>Methanosarcinaceae</taxon>
        <taxon>Methanosarcina</taxon>
    </lineage>
</organism>
<accession>A0ABU2D0H8</accession>
<protein>
    <submittedName>
        <fullName evidence="1">Uncharacterized protein</fullName>
    </submittedName>
</protein>